<protein>
    <submittedName>
        <fullName evidence="1">Alpha-ketoglutarate decarboxylase</fullName>
    </submittedName>
</protein>
<name>A0ABS5S4A0_9FLAO</name>
<proteinExistence type="predicted"/>
<sequence>MASFQQTSAQETQQNFWQNVRYGGGLGLSFGNGFFSGTLAPSAIYQFDERFAAGIGLNGTYNSLRDTYNSTIFGGSIIGLYNVITQIQFSAEFEQLHVTRKYELDGANLSENYFYPGLYAGVGYTNGNVTVGLKYDVLFDERRSIYADPFFPFIRVFF</sequence>
<evidence type="ECO:0000313" key="2">
    <source>
        <dbReference type="Proteomes" id="UP001297092"/>
    </source>
</evidence>
<evidence type="ECO:0000313" key="1">
    <source>
        <dbReference type="EMBL" id="MBT0607803.1"/>
    </source>
</evidence>
<comment type="caution">
    <text evidence="1">The sequence shown here is derived from an EMBL/GenBank/DDBJ whole genome shotgun (WGS) entry which is preliminary data.</text>
</comment>
<gene>
    <name evidence="1" type="ORF">KIV10_06380</name>
</gene>
<dbReference type="EMBL" id="JAHCTB010000002">
    <property type="protein sequence ID" value="MBT0607803.1"/>
    <property type="molecule type" value="Genomic_DNA"/>
</dbReference>
<organism evidence="1 2">
    <name type="scientific">Aequorivita echinoideorum</name>
    <dbReference type="NCBI Taxonomy" id="1549647"/>
    <lineage>
        <taxon>Bacteria</taxon>
        <taxon>Pseudomonadati</taxon>
        <taxon>Bacteroidota</taxon>
        <taxon>Flavobacteriia</taxon>
        <taxon>Flavobacteriales</taxon>
        <taxon>Flavobacteriaceae</taxon>
        <taxon>Aequorivita</taxon>
    </lineage>
</organism>
<dbReference type="Proteomes" id="UP001297092">
    <property type="component" value="Unassembled WGS sequence"/>
</dbReference>
<accession>A0ABS5S4A0</accession>
<reference evidence="1 2" key="1">
    <citation type="submission" date="2021-05" db="EMBL/GenBank/DDBJ databases">
        <title>Aequorivita echinoideorum JCM 30378 genome.</title>
        <authorList>
            <person name="Zhang H."/>
            <person name="Li C."/>
        </authorList>
    </citation>
    <scope>NUCLEOTIDE SEQUENCE [LARGE SCALE GENOMIC DNA]</scope>
    <source>
        <strain evidence="1 2">JCM30378</strain>
    </source>
</reference>
<keyword evidence="2" id="KW-1185">Reference proteome</keyword>